<dbReference type="EC" id="4.4.1.23" evidence="2"/>
<reference evidence="2 3" key="1">
    <citation type="submission" date="2018-06" db="EMBL/GenBank/DDBJ databases">
        <authorList>
            <consortium name="Pathogen Informatics"/>
            <person name="Doyle S."/>
        </authorList>
    </citation>
    <scope>NUCLEOTIDE SEQUENCE [LARGE SCALE GENOMIC DNA]</scope>
    <source>
        <strain evidence="2 3">NCTC10638</strain>
    </source>
</reference>
<dbReference type="Proteomes" id="UP000254802">
    <property type="component" value="Unassembled WGS sequence"/>
</dbReference>
<proteinExistence type="predicted"/>
<keyword evidence="2" id="KW-0456">Lyase</keyword>
<accession>A0A378N8Y1</accession>
<dbReference type="InterPro" id="IPR038071">
    <property type="entry name" value="UROD/MetE-like_sf"/>
</dbReference>
<dbReference type="GO" id="GO:0003871">
    <property type="term" value="F:5-methyltetrahydropteroyltriglutamate-homocysteine S-methyltransferase activity"/>
    <property type="evidence" value="ECO:0007669"/>
    <property type="project" value="InterPro"/>
</dbReference>
<protein>
    <submittedName>
        <fullName evidence="2">2-hydroxypropyl-CoM lyase</fullName>
        <ecNumber evidence="2">4.4.1.23</ecNumber>
    </submittedName>
</protein>
<evidence type="ECO:0000313" key="2">
    <source>
        <dbReference type="EMBL" id="STY64820.1"/>
    </source>
</evidence>
<dbReference type="AlphaFoldDB" id="A0A378N8Y1"/>
<dbReference type="Pfam" id="PF01717">
    <property type="entry name" value="Meth_synt_2"/>
    <property type="match status" value="1"/>
</dbReference>
<gene>
    <name evidence="2" type="primary">xecA1</name>
    <name evidence="2" type="ORF">NCTC10638_04010</name>
</gene>
<dbReference type="GO" id="GO:0008270">
    <property type="term" value="F:zinc ion binding"/>
    <property type="evidence" value="ECO:0007669"/>
    <property type="project" value="InterPro"/>
</dbReference>
<dbReference type="GO" id="GO:0009086">
    <property type="term" value="P:methionine biosynthetic process"/>
    <property type="evidence" value="ECO:0007669"/>
    <property type="project" value="InterPro"/>
</dbReference>
<evidence type="ECO:0000313" key="3">
    <source>
        <dbReference type="Proteomes" id="UP000254802"/>
    </source>
</evidence>
<dbReference type="EMBL" id="UGPN01000002">
    <property type="protein sequence ID" value="STY64820.1"/>
    <property type="molecule type" value="Genomic_DNA"/>
</dbReference>
<dbReference type="Gene3D" id="3.20.20.210">
    <property type="match status" value="1"/>
</dbReference>
<dbReference type="InterPro" id="IPR002629">
    <property type="entry name" value="Met_Synth_C/arc"/>
</dbReference>
<dbReference type="STRING" id="75985.WC39_03205"/>
<name>A0A378N8Y1_MANHA</name>
<dbReference type="SUPFAM" id="SSF51726">
    <property type="entry name" value="UROD/MetE-like"/>
    <property type="match status" value="1"/>
</dbReference>
<evidence type="ECO:0000259" key="1">
    <source>
        <dbReference type="Pfam" id="PF01717"/>
    </source>
</evidence>
<organism evidence="2 3">
    <name type="scientific">Mannheimia haemolytica</name>
    <name type="common">Pasteurella haemolytica</name>
    <dbReference type="NCBI Taxonomy" id="75985"/>
    <lineage>
        <taxon>Bacteria</taxon>
        <taxon>Pseudomonadati</taxon>
        <taxon>Pseudomonadota</taxon>
        <taxon>Gammaproteobacteria</taxon>
        <taxon>Pasteurellales</taxon>
        <taxon>Pasteurellaceae</taxon>
        <taxon>Mannheimia</taxon>
    </lineage>
</organism>
<feature type="domain" description="Cobalamin-independent methionine synthase MetE C-terminal/archaeal" evidence="1">
    <location>
        <begin position="2"/>
        <end position="160"/>
    </location>
</feature>
<sequence>MDIIQFDEPAFNVFFDELNDWGVAALERAAEGLKCETAVHICYGYGIKANTDWKQTLGNEWRQYEESFPKLQQSKIDIISLECQNSRVPMDLIELVRGKKVMLGAIDVATNIIETPEQVADTLRKALQFVDADKLYPSTNCGMAPLSRQVAQGKLQALSQGAAILRAEFAK</sequence>
<dbReference type="GO" id="GO:0050555">
    <property type="term" value="F:2-hydroxypropyl-CoM lyase activity"/>
    <property type="evidence" value="ECO:0007669"/>
    <property type="project" value="UniProtKB-EC"/>
</dbReference>